<dbReference type="STRING" id="270498.CHK_2193"/>
<evidence type="ECO:0000256" key="3">
    <source>
        <dbReference type="SAM" id="SignalP"/>
    </source>
</evidence>
<feature type="region of interest" description="Disordered" evidence="1">
    <location>
        <begin position="27"/>
        <end position="96"/>
    </location>
</feature>
<organism evidence="4 5">
    <name type="scientific">Christensenella hongkongensis</name>
    <dbReference type="NCBI Taxonomy" id="270498"/>
    <lineage>
        <taxon>Bacteria</taxon>
        <taxon>Bacillati</taxon>
        <taxon>Bacillota</taxon>
        <taxon>Clostridia</taxon>
        <taxon>Christensenellales</taxon>
        <taxon>Christensenellaceae</taxon>
        <taxon>Christensenella</taxon>
    </lineage>
</organism>
<dbReference type="PATRIC" id="fig|270498.16.peg.1941"/>
<keyword evidence="2" id="KW-0472">Membrane</keyword>
<comment type="caution">
    <text evidence="4">The sequence shown here is derived from an EMBL/GenBank/DDBJ whole genome shotgun (WGS) entry which is preliminary data.</text>
</comment>
<accession>A0A0M2NIQ1</accession>
<evidence type="ECO:0000313" key="4">
    <source>
        <dbReference type="EMBL" id="KKI50130.1"/>
    </source>
</evidence>
<feature type="region of interest" description="Disordered" evidence="1">
    <location>
        <begin position="378"/>
        <end position="425"/>
    </location>
</feature>
<feature type="compositionally biased region" description="Low complexity" evidence="1">
    <location>
        <begin position="57"/>
        <end position="89"/>
    </location>
</feature>
<dbReference type="OrthoDB" id="9985672at2"/>
<dbReference type="Proteomes" id="UP000034076">
    <property type="component" value="Unassembled WGS sequence"/>
</dbReference>
<evidence type="ECO:0000313" key="5">
    <source>
        <dbReference type="Proteomes" id="UP000034076"/>
    </source>
</evidence>
<feature type="compositionally biased region" description="Low complexity" evidence="1">
    <location>
        <begin position="27"/>
        <end position="47"/>
    </location>
</feature>
<keyword evidence="3" id="KW-0732">Signal</keyword>
<feature type="transmembrane region" description="Helical" evidence="2">
    <location>
        <begin position="350"/>
        <end position="371"/>
    </location>
</feature>
<evidence type="ECO:0008006" key="6">
    <source>
        <dbReference type="Google" id="ProtNLM"/>
    </source>
</evidence>
<feature type="chain" id="PRO_5018282176" description="Carboxypeptidase regulatory-like domain-containing protein" evidence="3">
    <location>
        <begin position="27"/>
        <end position="425"/>
    </location>
</feature>
<keyword evidence="5" id="KW-1185">Reference proteome</keyword>
<keyword evidence="2" id="KW-1133">Transmembrane helix</keyword>
<feature type="compositionally biased region" description="Basic and acidic residues" evidence="1">
    <location>
        <begin position="384"/>
        <end position="396"/>
    </location>
</feature>
<evidence type="ECO:0000256" key="1">
    <source>
        <dbReference type="SAM" id="MobiDB-lite"/>
    </source>
</evidence>
<protein>
    <recommendedName>
        <fullName evidence="6">Carboxypeptidase regulatory-like domain-containing protein</fullName>
    </recommendedName>
</protein>
<keyword evidence="2" id="KW-0812">Transmembrane</keyword>
<proteinExistence type="predicted"/>
<evidence type="ECO:0000256" key="2">
    <source>
        <dbReference type="SAM" id="Phobius"/>
    </source>
</evidence>
<name>A0A0M2NIQ1_9FIRM</name>
<reference evidence="4 5" key="1">
    <citation type="submission" date="2015-04" db="EMBL/GenBank/DDBJ databases">
        <title>Draft genome sequence of bacteremic isolate Catabacter hongkongensis type strain HKU16T.</title>
        <authorList>
            <person name="Lau S.K."/>
            <person name="Teng J.L."/>
            <person name="Huang Y."/>
            <person name="Curreem S.O."/>
            <person name="Tsui S.K."/>
            <person name="Woo P.C."/>
        </authorList>
    </citation>
    <scope>NUCLEOTIDE SEQUENCE [LARGE SCALE GENOMIC DNA]</scope>
    <source>
        <strain evidence="4 5">HKU16</strain>
    </source>
</reference>
<dbReference type="AlphaFoldDB" id="A0A0M2NIQ1"/>
<feature type="signal peptide" evidence="3">
    <location>
        <begin position="1"/>
        <end position="26"/>
    </location>
</feature>
<gene>
    <name evidence="4" type="ORF">CHK_2193</name>
</gene>
<dbReference type="EMBL" id="LAYJ01000112">
    <property type="protein sequence ID" value="KKI50130.1"/>
    <property type="molecule type" value="Genomic_DNA"/>
</dbReference>
<sequence>MKIKRILGIVITVMLVMTMFAPAAFAATDEPTQEPTETTQPTDEPTQEPTPTPTPTQKPTATPTPTQKPTQTPTQEPTQEPTQTPTQAPSEDSGNETVNVTLYVYSGGAAASGYTVKLDTVSQKTNKEGMVSYPDVTVEDHKITITNPEGKQSVGMMYLSRGNSTEIQNVAMGGKYEISVANGAHNLYASVVFVADEAIEITSVGESKTPAPVATATASTSPVGAMKITADFVDSAGKPVTGLGIGVSQDGGTPVMGMVDSKGRFVLNQGGLGNFLWGILPANMSEDQAISVDTEIQQGATTKIVSSDGSSYVVQTPGTTKELYMKFEQSGNGYVLKEVLDKVPGGIDSLTLGIIMFIVIIVVVIVILVVVRHNRKKKRAAQKSADEPRGREREFELEKEDEPSAEAPRPKQTGGANKMGDRSRM</sequence>
<dbReference type="RefSeq" id="WP_046444022.1">
    <property type="nucleotide sequence ID" value="NZ_LAYJ01000112.1"/>
</dbReference>